<dbReference type="InterPro" id="IPR050816">
    <property type="entry name" value="Flavin-dep_Halogenase_NPB"/>
</dbReference>
<dbReference type="SUPFAM" id="SSF51905">
    <property type="entry name" value="FAD/NAD(P)-binding domain"/>
    <property type="match status" value="1"/>
</dbReference>
<name>A0A934S9L4_9BACT</name>
<evidence type="ECO:0000313" key="3">
    <source>
        <dbReference type="EMBL" id="MBK1881328.1"/>
    </source>
</evidence>
<dbReference type="PANTHER" id="PTHR43747:SF5">
    <property type="entry name" value="FAD-BINDING DOMAIN-CONTAINING PROTEIN"/>
    <property type="match status" value="1"/>
</dbReference>
<evidence type="ECO:0000256" key="2">
    <source>
        <dbReference type="ARBA" id="ARBA00023033"/>
    </source>
</evidence>
<dbReference type="EMBL" id="JAENIJ010000003">
    <property type="protein sequence ID" value="MBK1881328.1"/>
    <property type="molecule type" value="Genomic_DNA"/>
</dbReference>
<comment type="caution">
    <text evidence="3">The sequence shown here is derived from an EMBL/GenBank/DDBJ whole genome shotgun (WGS) entry which is preliminary data.</text>
</comment>
<dbReference type="PANTHER" id="PTHR43747">
    <property type="entry name" value="FAD-BINDING PROTEIN"/>
    <property type="match status" value="1"/>
</dbReference>
<keyword evidence="2" id="KW-0503">Monooxygenase</keyword>
<dbReference type="InterPro" id="IPR036188">
    <property type="entry name" value="FAD/NAD-bd_sf"/>
</dbReference>
<dbReference type="Proteomes" id="UP000603141">
    <property type="component" value="Unassembled WGS sequence"/>
</dbReference>
<evidence type="ECO:0000313" key="4">
    <source>
        <dbReference type="Proteomes" id="UP000603141"/>
    </source>
</evidence>
<gene>
    <name evidence="3" type="ORF">JIN85_02810</name>
</gene>
<protein>
    <submittedName>
        <fullName evidence="3">NAD(P)/FAD-dependent oxidoreductase</fullName>
    </submittedName>
</protein>
<keyword evidence="1" id="KW-0560">Oxidoreductase</keyword>
<organism evidence="3 4">
    <name type="scientific">Luteolibacter pohnpeiensis</name>
    <dbReference type="NCBI Taxonomy" id="454153"/>
    <lineage>
        <taxon>Bacteria</taxon>
        <taxon>Pseudomonadati</taxon>
        <taxon>Verrucomicrobiota</taxon>
        <taxon>Verrucomicrobiia</taxon>
        <taxon>Verrucomicrobiales</taxon>
        <taxon>Verrucomicrobiaceae</taxon>
        <taxon>Luteolibacter</taxon>
    </lineage>
</organism>
<proteinExistence type="predicted"/>
<reference evidence="3" key="1">
    <citation type="submission" date="2021-01" db="EMBL/GenBank/DDBJ databases">
        <title>Modified the classification status of verrucomicrobia.</title>
        <authorList>
            <person name="Feng X."/>
        </authorList>
    </citation>
    <scope>NUCLEOTIDE SEQUENCE</scope>
    <source>
        <strain evidence="3">KCTC 22041</strain>
    </source>
</reference>
<evidence type="ECO:0000256" key="1">
    <source>
        <dbReference type="ARBA" id="ARBA00023002"/>
    </source>
</evidence>
<dbReference type="InterPro" id="IPR006905">
    <property type="entry name" value="Flavin_halogenase"/>
</dbReference>
<dbReference type="Pfam" id="PF04820">
    <property type="entry name" value="Trp_halogenase"/>
    <property type="match status" value="1"/>
</dbReference>
<keyword evidence="4" id="KW-1185">Reference proteome</keyword>
<dbReference type="Gene3D" id="3.50.50.60">
    <property type="entry name" value="FAD/NAD(P)-binding domain"/>
    <property type="match status" value="1"/>
</dbReference>
<accession>A0A934S9L4</accession>
<sequence length="511" mass="58019">MKAEAPAPAERYDVVILGGALSGASTAMLLLRQNPGIRVLILDRAEKLKRRVGEATVEVSAFFLGRVLGLTRYLNEHHIAKQGLRFWFVNDEVESLDQAGEIGARYQVRLPSYQLDRAELDEEVLRRATEAGAEVRRPVTIKDVMLSSGGDQTVTYSTQDGSRTVQARWVVDASGVAAFLARKNGWWRRNEEQPTASAWARWKGTKDWDGLELAEKYPQWANAVHGIRGTATNHIFGDGWWSWWIPLKGGDTSIGVVFDQRLVNWPEEGKLGDKLKNFLLENPIAREILDGAEYDPDDVHWRRNLSYYSTTFAGDGFVLVGDAAGFLDPFYSPGMDWISFTVCSAAELIRKQRDGEAMAAPVEKFNRDFSVCYHRWFSALYKDKYDYLGEFDLMYLAFRMDLSLYYWGVVEPPFREGLKALHAPPFSPPSGKLFGTLMSLYNRRFAAIARRRRKMGELGRRNKGKRCLIPGFTLERKDMFRLFGMLGSWAMLELKEGWKSWGDSARSETGA</sequence>
<dbReference type="AlphaFoldDB" id="A0A934S9L4"/>
<dbReference type="GO" id="GO:0004497">
    <property type="term" value="F:monooxygenase activity"/>
    <property type="evidence" value="ECO:0007669"/>
    <property type="project" value="UniProtKB-KW"/>
</dbReference>